<keyword evidence="3" id="KW-0472">Membrane</keyword>
<dbReference type="PANTHER" id="PTHR11360">
    <property type="entry name" value="MONOCARBOXYLATE TRANSPORTER"/>
    <property type="match status" value="1"/>
</dbReference>
<evidence type="ECO:0000256" key="3">
    <source>
        <dbReference type="SAM" id="Phobius"/>
    </source>
</evidence>
<reference evidence="4 5" key="1">
    <citation type="submission" date="2024-01" db="EMBL/GenBank/DDBJ databases">
        <title>A draft genome for a cacao thread blight-causing isolate of Paramarasmius palmivorus.</title>
        <authorList>
            <person name="Baruah I.K."/>
            <person name="Bukari Y."/>
            <person name="Amoako-Attah I."/>
            <person name="Meinhardt L.W."/>
            <person name="Bailey B.A."/>
            <person name="Cohen S.P."/>
        </authorList>
    </citation>
    <scope>NUCLEOTIDE SEQUENCE [LARGE SCALE GENOMIC DNA]</scope>
    <source>
        <strain evidence="4 5">GH-12</strain>
    </source>
</reference>
<proteinExistence type="inferred from homology"/>
<keyword evidence="3" id="KW-0812">Transmembrane</keyword>
<keyword evidence="5" id="KW-1185">Reference proteome</keyword>
<evidence type="ECO:0008006" key="6">
    <source>
        <dbReference type="Google" id="ProtNLM"/>
    </source>
</evidence>
<comment type="caution">
    <text evidence="4">The sequence shown here is derived from an EMBL/GenBank/DDBJ whole genome shotgun (WGS) entry which is preliminary data.</text>
</comment>
<dbReference type="InterPro" id="IPR050327">
    <property type="entry name" value="Proton-linked_MCT"/>
</dbReference>
<feature type="transmembrane region" description="Helical" evidence="3">
    <location>
        <begin position="91"/>
        <end position="111"/>
    </location>
</feature>
<feature type="transmembrane region" description="Helical" evidence="3">
    <location>
        <begin position="410"/>
        <end position="431"/>
    </location>
</feature>
<evidence type="ECO:0000256" key="2">
    <source>
        <dbReference type="ARBA" id="ARBA00006727"/>
    </source>
</evidence>
<evidence type="ECO:0000313" key="4">
    <source>
        <dbReference type="EMBL" id="KAK7047429.1"/>
    </source>
</evidence>
<feature type="transmembrane region" description="Helical" evidence="3">
    <location>
        <begin position="293"/>
        <end position="314"/>
    </location>
</feature>
<feature type="transmembrane region" description="Helical" evidence="3">
    <location>
        <begin position="180"/>
        <end position="203"/>
    </location>
</feature>
<feature type="transmembrane region" description="Helical" evidence="3">
    <location>
        <begin position="224"/>
        <end position="246"/>
    </location>
</feature>
<dbReference type="Pfam" id="PF07690">
    <property type="entry name" value="MFS_1"/>
    <property type="match status" value="1"/>
</dbReference>
<dbReference type="EMBL" id="JAYKXP010000020">
    <property type="protein sequence ID" value="KAK7047429.1"/>
    <property type="molecule type" value="Genomic_DNA"/>
</dbReference>
<dbReference type="AlphaFoldDB" id="A0AAW0D9I0"/>
<feature type="transmembrane region" description="Helical" evidence="3">
    <location>
        <begin position="148"/>
        <end position="168"/>
    </location>
</feature>
<dbReference type="Gene3D" id="1.20.1250.20">
    <property type="entry name" value="MFS general substrate transporter like domains"/>
    <property type="match status" value="1"/>
</dbReference>
<dbReference type="Proteomes" id="UP001383192">
    <property type="component" value="Unassembled WGS sequence"/>
</dbReference>
<sequence>MADTLELARQIPLPLSTPNFEIEEEGDTVHLNESSLPPVDGGFQAWSFLFASFLTKASVQGFPLSFGVFLEAYLKDPEYTNQPNASSLLPLIGPLASGIIYCSGPFINMYITRFPFHRRPAMWIGRAALMYYPSIAYMSEWFVRRRGLANGAISAGTAAGGLIFPLFLPTLISSQGISKALRYMSIGLVVSIAPMLPLVRGRLPEIRSPRARAPARMMLGEKAWLTNMTFWVVLIANTLQGFGYFVPVLWLPTFASALEIDATRASIALAMLNGGSAVGRVYLGYLCDKFDPWALSLATLIFTSLSTFILWGVLSYSFAGLVAFGVVYGLLAGGYTSLWTGFFSDVGIQNDNPTHSTIILGYLMFSRGIGNILSTPISTALSSSRNSSSTTPKADVHLGFGVDNGKYEKVIVYVGTCFAGAAVISLMGWAGEKRRANRHRQ</sequence>
<dbReference type="InterPro" id="IPR036259">
    <property type="entry name" value="MFS_trans_sf"/>
</dbReference>
<dbReference type="InterPro" id="IPR011701">
    <property type="entry name" value="MFS"/>
</dbReference>
<comment type="subcellular location">
    <subcellularLocation>
        <location evidence="1">Membrane</location>
        <topology evidence="1">Multi-pass membrane protein</topology>
    </subcellularLocation>
</comment>
<gene>
    <name evidence="4" type="ORF">VNI00_006660</name>
</gene>
<accession>A0AAW0D9I0</accession>
<organism evidence="4 5">
    <name type="scientific">Paramarasmius palmivorus</name>
    <dbReference type="NCBI Taxonomy" id="297713"/>
    <lineage>
        <taxon>Eukaryota</taxon>
        <taxon>Fungi</taxon>
        <taxon>Dikarya</taxon>
        <taxon>Basidiomycota</taxon>
        <taxon>Agaricomycotina</taxon>
        <taxon>Agaricomycetes</taxon>
        <taxon>Agaricomycetidae</taxon>
        <taxon>Agaricales</taxon>
        <taxon>Marasmiineae</taxon>
        <taxon>Marasmiaceae</taxon>
        <taxon>Paramarasmius</taxon>
    </lineage>
</organism>
<dbReference type="PANTHER" id="PTHR11360:SF287">
    <property type="entry name" value="MFS MONOCARBOXYLATE TRANSPORTER"/>
    <property type="match status" value="1"/>
</dbReference>
<dbReference type="GO" id="GO:0016020">
    <property type="term" value="C:membrane"/>
    <property type="evidence" value="ECO:0007669"/>
    <property type="project" value="UniProtKB-SubCell"/>
</dbReference>
<feature type="transmembrane region" description="Helical" evidence="3">
    <location>
        <begin position="123"/>
        <end position="143"/>
    </location>
</feature>
<comment type="similarity">
    <text evidence="2">Belongs to the major facilitator superfamily. Monocarboxylate porter (TC 2.A.1.13) family.</text>
</comment>
<protein>
    <recommendedName>
        <fullName evidence="6">MFS general substrate transporter</fullName>
    </recommendedName>
</protein>
<feature type="transmembrane region" description="Helical" evidence="3">
    <location>
        <begin position="321"/>
        <end position="342"/>
    </location>
</feature>
<name>A0AAW0D9I0_9AGAR</name>
<evidence type="ECO:0000256" key="1">
    <source>
        <dbReference type="ARBA" id="ARBA00004141"/>
    </source>
</evidence>
<keyword evidence="3" id="KW-1133">Transmembrane helix</keyword>
<evidence type="ECO:0000313" key="5">
    <source>
        <dbReference type="Proteomes" id="UP001383192"/>
    </source>
</evidence>
<dbReference type="SUPFAM" id="SSF103473">
    <property type="entry name" value="MFS general substrate transporter"/>
    <property type="match status" value="1"/>
</dbReference>
<dbReference type="GO" id="GO:0022857">
    <property type="term" value="F:transmembrane transporter activity"/>
    <property type="evidence" value="ECO:0007669"/>
    <property type="project" value="InterPro"/>
</dbReference>